<protein>
    <recommendedName>
        <fullName evidence="2">DUF7888 domain-containing protein</fullName>
    </recommendedName>
</protein>
<reference evidence="3 4" key="1">
    <citation type="submission" date="2023-01" db="EMBL/GenBank/DDBJ databases">
        <title>Analysis of 21 Apiospora genomes using comparative genomics revels a genus with tremendous synthesis potential of carbohydrate active enzymes and secondary metabolites.</title>
        <authorList>
            <person name="Sorensen T."/>
        </authorList>
    </citation>
    <scope>NUCLEOTIDE SEQUENCE [LARGE SCALE GENOMIC DNA]</scope>
    <source>
        <strain evidence="3 4">CBS 114990</strain>
    </source>
</reference>
<sequence length="199" mass="21462">MQISSALLSPPPSAPPWCLAPQSSPEHPATEPSSASQSSNGITQGLEPVKKRDIEERQVTAAVVTILGIVGSAALEQLTSRAVDAAIDLVKDISEWNKAREEFTKATVKGMMDANPDPANLVAAACYNMQYKLETPANVDSTASLEFKLGALKTNFDCMYIKGPNNFYTEGDNGYVNLAYDYLTDRCTFDKSTGDLTCK</sequence>
<evidence type="ECO:0000259" key="2">
    <source>
        <dbReference type="Pfam" id="PF25411"/>
    </source>
</evidence>
<evidence type="ECO:0000313" key="3">
    <source>
        <dbReference type="EMBL" id="KAK8062774.1"/>
    </source>
</evidence>
<dbReference type="InterPro" id="IPR057210">
    <property type="entry name" value="DUF7888"/>
</dbReference>
<accession>A0ABR1UV22</accession>
<feature type="domain" description="DUF7888" evidence="2">
    <location>
        <begin position="63"/>
        <end position="199"/>
    </location>
</feature>
<dbReference type="PANTHER" id="PTHR40845">
    <property type="match status" value="1"/>
</dbReference>
<feature type="region of interest" description="Disordered" evidence="1">
    <location>
        <begin position="1"/>
        <end position="51"/>
    </location>
</feature>
<feature type="compositionally biased region" description="Polar residues" evidence="1">
    <location>
        <begin position="31"/>
        <end position="43"/>
    </location>
</feature>
<keyword evidence="4" id="KW-1185">Reference proteome</keyword>
<dbReference type="PANTHER" id="PTHR40845:SF1">
    <property type="match status" value="1"/>
</dbReference>
<dbReference type="Pfam" id="PF25411">
    <property type="entry name" value="DUF7888"/>
    <property type="match status" value="1"/>
</dbReference>
<comment type="caution">
    <text evidence="3">The sequence shown here is derived from an EMBL/GenBank/DDBJ whole genome shotgun (WGS) entry which is preliminary data.</text>
</comment>
<evidence type="ECO:0000256" key="1">
    <source>
        <dbReference type="SAM" id="MobiDB-lite"/>
    </source>
</evidence>
<gene>
    <name evidence="3" type="ORF">PG997_014871</name>
</gene>
<dbReference type="GeneID" id="92052245"/>
<name>A0ABR1UV22_9PEZI</name>
<dbReference type="EMBL" id="JAQQWN010000010">
    <property type="protein sequence ID" value="KAK8062774.1"/>
    <property type="molecule type" value="Genomic_DNA"/>
</dbReference>
<dbReference type="RefSeq" id="XP_066661373.1">
    <property type="nucleotide sequence ID" value="XM_066819185.1"/>
</dbReference>
<evidence type="ECO:0000313" key="4">
    <source>
        <dbReference type="Proteomes" id="UP001433268"/>
    </source>
</evidence>
<dbReference type="Proteomes" id="UP001433268">
    <property type="component" value="Unassembled WGS sequence"/>
</dbReference>
<proteinExistence type="predicted"/>
<organism evidence="3 4">
    <name type="scientific">Apiospora hydei</name>
    <dbReference type="NCBI Taxonomy" id="1337664"/>
    <lineage>
        <taxon>Eukaryota</taxon>
        <taxon>Fungi</taxon>
        <taxon>Dikarya</taxon>
        <taxon>Ascomycota</taxon>
        <taxon>Pezizomycotina</taxon>
        <taxon>Sordariomycetes</taxon>
        <taxon>Xylariomycetidae</taxon>
        <taxon>Amphisphaeriales</taxon>
        <taxon>Apiosporaceae</taxon>
        <taxon>Apiospora</taxon>
    </lineage>
</organism>